<dbReference type="Gene3D" id="3.40.1580.10">
    <property type="entry name" value="SMI1/KNR4-like"/>
    <property type="match status" value="1"/>
</dbReference>
<accession>A0A2S8GHF6</accession>
<dbReference type="AlphaFoldDB" id="A0A2S8GHF6"/>
<evidence type="ECO:0000259" key="1">
    <source>
        <dbReference type="Pfam" id="PF09346"/>
    </source>
</evidence>
<organism evidence="2 3">
    <name type="scientific">Blastopirellula marina</name>
    <dbReference type="NCBI Taxonomy" id="124"/>
    <lineage>
        <taxon>Bacteria</taxon>
        <taxon>Pseudomonadati</taxon>
        <taxon>Planctomycetota</taxon>
        <taxon>Planctomycetia</taxon>
        <taxon>Pirellulales</taxon>
        <taxon>Pirellulaceae</taxon>
        <taxon>Blastopirellula</taxon>
    </lineage>
</organism>
<dbReference type="InterPro" id="IPR018958">
    <property type="entry name" value="Knr4/Smi1-like_dom"/>
</dbReference>
<dbReference type="Proteomes" id="UP000237819">
    <property type="component" value="Unassembled WGS sequence"/>
</dbReference>
<comment type="caution">
    <text evidence="2">The sequence shown here is derived from an EMBL/GenBank/DDBJ whole genome shotgun (WGS) entry which is preliminary data.</text>
</comment>
<sequence>MQSRDWIIHWKNVWSTLVIEGSTEQESRLTPNDAHLNRLEQELNVHLPRSYRAFVQVFGPGILMGSHTILAPGYRGATVIDFLANNKWQAQESARRAEPERVGRLIAFADFLCQYLAWDPHEIVLPEEHEYRIYLVPKQLDQPLLPIADTFPQFIEKSCIEGKFWSRIGAKCDFSWEDEKGEIRTEPVFEPIGLGPTSSV</sequence>
<dbReference type="Pfam" id="PF09346">
    <property type="entry name" value="SMI1_KNR4"/>
    <property type="match status" value="1"/>
</dbReference>
<name>A0A2S8GHF6_9BACT</name>
<evidence type="ECO:0000313" key="3">
    <source>
        <dbReference type="Proteomes" id="UP000237819"/>
    </source>
</evidence>
<dbReference type="EMBL" id="PUHZ01000022">
    <property type="protein sequence ID" value="PQO43873.1"/>
    <property type="molecule type" value="Genomic_DNA"/>
</dbReference>
<evidence type="ECO:0000313" key="2">
    <source>
        <dbReference type="EMBL" id="PQO43873.1"/>
    </source>
</evidence>
<gene>
    <name evidence="2" type="ORF">C5Y93_22065</name>
</gene>
<feature type="domain" description="Knr4/Smi1-like" evidence="1">
    <location>
        <begin position="32"/>
        <end position="157"/>
    </location>
</feature>
<reference evidence="2 3" key="1">
    <citation type="submission" date="2018-02" db="EMBL/GenBank/DDBJ databases">
        <title>Comparative genomes isolates from brazilian mangrove.</title>
        <authorList>
            <person name="Araujo J.E."/>
            <person name="Taketani R.G."/>
            <person name="Silva M.C.P."/>
            <person name="Loureco M.V."/>
            <person name="Andreote F.D."/>
        </authorList>
    </citation>
    <scope>NUCLEOTIDE SEQUENCE [LARGE SCALE GENOMIC DNA]</scope>
    <source>
        <strain evidence="2 3">Nap-Phe MGV</strain>
    </source>
</reference>
<dbReference type="InterPro" id="IPR037883">
    <property type="entry name" value="Knr4/Smi1-like_sf"/>
</dbReference>
<proteinExistence type="predicted"/>
<dbReference type="SUPFAM" id="SSF160631">
    <property type="entry name" value="SMI1/KNR4-like"/>
    <property type="match status" value="1"/>
</dbReference>
<protein>
    <recommendedName>
        <fullName evidence="1">Knr4/Smi1-like domain-containing protein</fullName>
    </recommendedName>
</protein>